<dbReference type="HOGENOM" id="CLU_2219856_0_0_11"/>
<accession>U3PBZ4</accession>
<evidence type="ECO:0000313" key="2">
    <source>
        <dbReference type="Proteomes" id="UP000016743"/>
    </source>
</evidence>
<dbReference type="KEGG" id="lxy:O159_23160"/>
<organism evidence="1 2">
    <name type="scientific">Leifsonia xyli subsp. cynodontis DSM 46306</name>
    <dbReference type="NCBI Taxonomy" id="1389489"/>
    <lineage>
        <taxon>Bacteria</taxon>
        <taxon>Bacillati</taxon>
        <taxon>Actinomycetota</taxon>
        <taxon>Actinomycetes</taxon>
        <taxon>Micrococcales</taxon>
        <taxon>Microbacteriaceae</taxon>
        <taxon>Leifsonia</taxon>
    </lineage>
</organism>
<dbReference type="EMBL" id="CP006734">
    <property type="protein sequence ID" value="AGW42277.1"/>
    <property type="molecule type" value="Genomic_DNA"/>
</dbReference>
<reference evidence="1 2" key="1">
    <citation type="journal article" date="2013" name="Genome Announc.">
        <title>Complete Genome Sequence of Leifsonia xyli subsp. cynodontis Strain DSM46306, a Gram-Positive Bacterial Pathogen of Grasses.</title>
        <authorList>
            <person name="Monteiro-Vitorello C.B."/>
            <person name="Zerillo M.M."/>
            <person name="Van Sluys M.A."/>
            <person name="Camargo L.E."/>
            <person name="Kitajima J.P."/>
        </authorList>
    </citation>
    <scope>NUCLEOTIDE SEQUENCE [LARGE SCALE GENOMIC DNA]</scope>
    <source>
        <strain evidence="1 2">DSM 46306</strain>
    </source>
</reference>
<dbReference type="Proteomes" id="UP000016743">
    <property type="component" value="Chromosome"/>
</dbReference>
<protein>
    <submittedName>
        <fullName evidence="1">Uncharacterized protein</fullName>
    </submittedName>
</protein>
<name>U3PBZ4_LEIXC</name>
<evidence type="ECO:0000313" key="1">
    <source>
        <dbReference type="EMBL" id="AGW42277.1"/>
    </source>
</evidence>
<proteinExistence type="predicted"/>
<dbReference type="AlphaFoldDB" id="U3PBZ4"/>
<keyword evidence="2" id="KW-1185">Reference proteome</keyword>
<sequence>MNPHKFIRETSEKLFTEIVFTKLSGLLAFLHNLLKACRNREDRCAPHIDGFYKVASFEAEGSPHLFAVRVYSPGNSEPSDRIILPVTNNSYGTVLADNRVKTFHHL</sequence>
<gene>
    <name evidence="1" type="ORF">O159_23160</name>
</gene>